<sequence>MLPSSLDIAPVAAPGTDVIGCCVVRICSSRIHLHLELLLHKATGKARLIRLINFRTPRYILGVAKLV</sequence>
<name>A0ABQ9YV19_9CRUS</name>
<dbReference type="EMBL" id="JAOYFB010000001">
    <property type="protein sequence ID" value="KAK4004436.1"/>
    <property type="molecule type" value="Genomic_DNA"/>
</dbReference>
<keyword evidence="2" id="KW-1185">Reference proteome</keyword>
<gene>
    <name evidence="1" type="ORF">OUZ56_006169</name>
</gene>
<protein>
    <submittedName>
        <fullName evidence="1">Uncharacterized protein</fullName>
    </submittedName>
</protein>
<organism evidence="1 2">
    <name type="scientific">Daphnia magna</name>
    <dbReference type="NCBI Taxonomy" id="35525"/>
    <lineage>
        <taxon>Eukaryota</taxon>
        <taxon>Metazoa</taxon>
        <taxon>Ecdysozoa</taxon>
        <taxon>Arthropoda</taxon>
        <taxon>Crustacea</taxon>
        <taxon>Branchiopoda</taxon>
        <taxon>Diplostraca</taxon>
        <taxon>Cladocera</taxon>
        <taxon>Anomopoda</taxon>
        <taxon>Daphniidae</taxon>
        <taxon>Daphnia</taxon>
    </lineage>
</organism>
<proteinExistence type="predicted"/>
<evidence type="ECO:0000313" key="1">
    <source>
        <dbReference type="EMBL" id="KAK4004436.1"/>
    </source>
</evidence>
<dbReference type="Proteomes" id="UP001234178">
    <property type="component" value="Unassembled WGS sequence"/>
</dbReference>
<accession>A0ABQ9YV19</accession>
<comment type="caution">
    <text evidence="1">The sequence shown here is derived from an EMBL/GenBank/DDBJ whole genome shotgun (WGS) entry which is preliminary data.</text>
</comment>
<evidence type="ECO:0000313" key="2">
    <source>
        <dbReference type="Proteomes" id="UP001234178"/>
    </source>
</evidence>
<reference evidence="1 2" key="1">
    <citation type="journal article" date="2023" name="Nucleic Acids Res.">
        <title>The hologenome of Daphnia magna reveals possible DNA methylation and microbiome-mediated evolution of the host genome.</title>
        <authorList>
            <person name="Chaturvedi A."/>
            <person name="Li X."/>
            <person name="Dhandapani V."/>
            <person name="Marshall H."/>
            <person name="Kissane S."/>
            <person name="Cuenca-Cambronero M."/>
            <person name="Asole G."/>
            <person name="Calvet F."/>
            <person name="Ruiz-Romero M."/>
            <person name="Marangio P."/>
            <person name="Guigo R."/>
            <person name="Rago D."/>
            <person name="Mirbahai L."/>
            <person name="Eastwood N."/>
            <person name="Colbourne J.K."/>
            <person name="Zhou J."/>
            <person name="Mallon E."/>
            <person name="Orsini L."/>
        </authorList>
    </citation>
    <scope>NUCLEOTIDE SEQUENCE [LARGE SCALE GENOMIC DNA]</scope>
    <source>
        <strain evidence="1">LRV0_1</strain>
    </source>
</reference>